<keyword evidence="12 17" id="KW-0411">Iron-sulfur</keyword>
<comment type="catalytic activity">
    <reaction evidence="16 17">
        <text>epoxyqueuosine(34) in tRNA + AH2 = queuosine(34) in tRNA + A + H2O</text>
        <dbReference type="Rhea" id="RHEA:32159"/>
        <dbReference type="Rhea" id="RHEA-COMP:18571"/>
        <dbReference type="Rhea" id="RHEA-COMP:18582"/>
        <dbReference type="ChEBI" id="CHEBI:13193"/>
        <dbReference type="ChEBI" id="CHEBI:15377"/>
        <dbReference type="ChEBI" id="CHEBI:17499"/>
        <dbReference type="ChEBI" id="CHEBI:194431"/>
        <dbReference type="ChEBI" id="CHEBI:194443"/>
        <dbReference type="EC" id="1.17.99.6"/>
    </reaction>
</comment>
<feature type="binding site" evidence="17">
    <location>
        <position position="30"/>
    </location>
    <ligand>
        <name>[4Fe-4S] cluster</name>
        <dbReference type="ChEBI" id="CHEBI:49883"/>
    </ligand>
</feature>
<evidence type="ECO:0000256" key="7">
    <source>
        <dbReference type="ARBA" id="ARBA00022694"/>
    </source>
</evidence>
<evidence type="ECO:0000313" key="18">
    <source>
        <dbReference type="EMBL" id="MBU3805423.1"/>
    </source>
</evidence>
<dbReference type="GO" id="GO:0008616">
    <property type="term" value="P:tRNA queuosine(34) biosynthetic process"/>
    <property type="evidence" value="ECO:0007669"/>
    <property type="project" value="UniProtKB-UniRule"/>
</dbReference>
<proteinExistence type="inferred from homology"/>
<evidence type="ECO:0000256" key="6">
    <source>
        <dbReference type="ARBA" id="ARBA00022485"/>
    </source>
</evidence>
<evidence type="ECO:0000256" key="15">
    <source>
        <dbReference type="ARBA" id="ARBA00031446"/>
    </source>
</evidence>
<dbReference type="EC" id="1.17.99.6" evidence="4 17"/>
<evidence type="ECO:0000256" key="10">
    <source>
        <dbReference type="ARBA" id="ARBA00023002"/>
    </source>
</evidence>
<evidence type="ECO:0000256" key="2">
    <source>
        <dbReference type="ARBA" id="ARBA00004691"/>
    </source>
</evidence>
<dbReference type="HAMAP" id="MF_02089">
    <property type="entry name" value="QueH"/>
    <property type="match status" value="1"/>
</dbReference>
<evidence type="ECO:0000256" key="4">
    <source>
        <dbReference type="ARBA" id="ARBA00012622"/>
    </source>
</evidence>
<comment type="caution">
    <text evidence="18">The sequence shown here is derived from an EMBL/GenBank/DDBJ whole genome shotgun (WGS) entry which is preliminary data.</text>
</comment>
<reference evidence="18" key="2">
    <citation type="submission" date="2021-04" db="EMBL/GenBank/DDBJ databases">
        <authorList>
            <person name="Gilroy R."/>
        </authorList>
    </citation>
    <scope>NUCLEOTIDE SEQUENCE</scope>
    <source>
        <strain evidence="18">B5_2728</strain>
    </source>
</reference>
<dbReference type="Pfam" id="PF02677">
    <property type="entry name" value="QueH"/>
    <property type="match status" value="1"/>
</dbReference>
<dbReference type="GO" id="GO:0046872">
    <property type="term" value="F:metal ion binding"/>
    <property type="evidence" value="ECO:0007669"/>
    <property type="project" value="UniProtKB-KW"/>
</dbReference>
<keyword evidence="10 17" id="KW-0560">Oxidoreductase</keyword>
<dbReference type="PANTHER" id="PTHR36701:SF1">
    <property type="entry name" value="EPOXYQUEUOSINE REDUCTASE QUEH"/>
    <property type="match status" value="1"/>
</dbReference>
<protein>
    <recommendedName>
        <fullName evidence="5 17">Epoxyqueuosine reductase QueH</fullName>
        <ecNumber evidence="4 17">1.17.99.6</ecNumber>
    </recommendedName>
    <alternativeName>
        <fullName evidence="15 17">Queuosine biosynthesis protein QueH</fullName>
    </alternativeName>
</protein>
<evidence type="ECO:0000256" key="3">
    <source>
        <dbReference type="ARBA" id="ARBA00008207"/>
    </source>
</evidence>
<dbReference type="InterPro" id="IPR003828">
    <property type="entry name" value="QueH"/>
</dbReference>
<name>A0A948T070_9FIRM</name>
<feature type="binding site" evidence="17">
    <location>
        <position position="111"/>
    </location>
    <ligand>
        <name>[4Fe-4S] cluster</name>
        <dbReference type="ChEBI" id="CHEBI:49883"/>
    </ligand>
</feature>
<keyword evidence="14 17" id="KW-0676">Redox-active center</keyword>
<sequence length="204" mass="23847">MANRVNYPKLMDQAIQSLGGTRPRLLLHSCCAPCSSAVLEMLSQYFRITILYYNPNIWPSLEYHRRVQELERFIQEAGLPDLELVVEDYHPEEYDQAVQGLEDCPERGDRCTVCYQMRMERTAAYAAAHGYEWFCSSLSISPRKDAQRLNEMGQALEQKYGVRHLPNEFKRREGHKRSLELSSQHNLYRQEYCGCKHSAPKHMK</sequence>
<evidence type="ECO:0000313" key="19">
    <source>
        <dbReference type="Proteomes" id="UP000713596"/>
    </source>
</evidence>
<evidence type="ECO:0000256" key="13">
    <source>
        <dbReference type="ARBA" id="ARBA00023157"/>
    </source>
</evidence>
<dbReference type="PANTHER" id="PTHR36701">
    <property type="entry name" value="EPOXYQUEUOSINE REDUCTASE QUEH"/>
    <property type="match status" value="1"/>
</dbReference>
<accession>A0A948T070</accession>
<keyword evidence="8 17" id="KW-0479">Metal-binding</keyword>
<dbReference type="Proteomes" id="UP000713596">
    <property type="component" value="Unassembled WGS sequence"/>
</dbReference>
<evidence type="ECO:0000256" key="17">
    <source>
        <dbReference type="HAMAP-Rule" id="MF_02089"/>
    </source>
</evidence>
<evidence type="ECO:0000256" key="11">
    <source>
        <dbReference type="ARBA" id="ARBA00023004"/>
    </source>
</evidence>
<keyword evidence="9 17" id="KW-0671">Queuosine biosynthesis</keyword>
<gene>
    <name evidence="17" type="primary">queH</name>
    <name evidence="18" type="ORF">H9882_00760</name>
</gene>
<keyword evidence="13 17" id="KW-1015">Disulfide bond</keyword>
<keyword evidence="7 17" id="KW-0819">tRNA processing</keyword>
<reference evidence="18" key="1">
    <citation type="journal article" date="2021" name="PeerJ">
        <title>Extensive microbial diversity within the chicken gut microbiome revealed by metagenomics and culture.</title>
        <authorList>
            <person name="Gilroy R."/>
            <person name="Ravi A."/>
            <person name="Getino M."/>
            <person name="Pursley I."/>
            <person name="Horton D.L."/>
            <person name="Alikhan N.F."/>
            <person name="Baker D."/>
            <person name="Gharbi K."/>
            <person name="Hall N."/>
            <person name="Watson M."/>
            <person name="Adriaenssens E.M."/>
            <person name="Foster-Nyarko E."/>
            <person name="Jarju S."/>
            <person name="Secka A."/>
            <person name="Antonio M."/>
            <person name="Oren A."/>
            <person name="Chaudhuri R.R."/>
            <person name="La Ragione R."/>
            <person name="Hildebrand F."/>
            <person name="Pallen M.J."/>
        </authorList>
    </citation>
    <scope>NUCLEOTIDE SEQUENCE</scope>
    <source>
        <strain evidence="18">B5_2728</strain>
    </source>
</reference>
<evidence type="ECO:0000256" key="1">
    <source>
        <dbReference type="ARBA" id="ARBA00002268"/>
    </source>
</evidence>
<organism evidence="18 19">
    <name type="scientific">Candidatus Allofournierella pullistercoris</name>
    <dbReference type="NCBI Taxonomy" id="2838597"/>
    <lineage>
        <taxon>Bacteria</taxon>
        <taxon>Bacillati</taxon>
        <taxon>Bacillota</taxon>
        <taxon>Clostridia</taxon>
        <taxon>Eubacteriales</taxon>
        <taxon>Oscillospiraceae</taxon>
        <taxon>Allofournierella</taxon>
    </lineage>
</organism>
<feature type="disulfide bond" description="Redox-active" evidence="17">
    <location>
        <begin position="193"/>
        <end position="195"/>
    </location>
</feature>
<dbReference type="AlphaFoldDB" id="A0A948T070"/>
<evidence type="ECO:0000256" key="14">
    <source>
        <dbReference type="ARBA" id="ARBA00023284"/>
    </source>
</evidence>
<evidence type="ECO:0000256" key="12">
    <source>
        <dbReference type="ARBA" id="ARBA00023014"/>
    </source>
</evidence>
<comment type="function">
    <text evidence="1 17">Catalyzes the conversion of epoxyqueuosine (oQ) to queuosine (Q), which is a hypermodified base found in the wobble positions of tRNA(Asp), tRNA(Asn), tRNA(His) and tRNA(Tyr).</text>
</comment>
<evidence type="ECO:0000256" key="9">
    <source>
        <dbReference type="ARBA" id="ARBA00022785"/>
    </source>
</evidence>
<comment type="pathway">
    <text evidence="2 17">tRNA modification; tRNA-queuosine biosynthesis.</text>
</comment>
<dbReference type="GO" id="GO:0052693">
    <property type="term" value="F:epoxyqueuosine reductase activity"/>
    <property type="evidence" value="ECO:0007669"/>
    <property type="project" value="UniProtKB-UniRule"/>
</dbReference>
<evidence type="ECO:0000256" key="16">
    <source>
        <dbReference type="ARBA" id="ARBA00047415"/>
    </source>
</evidence>
<feature type="binding site" evidence="17">
    <location>
        <position position="114"/>
    </location>
    <ligand>
        <name>[4Fe-4S] cluster</name>
        <dbReference type="ChEBI" id="CHEBI:49883"/>
    </ligand>
</feature>
<keyword evidence="11 17" id="KW-0408">Iron</keyword>
<dbReference type="EMBL" id="JAHLFP010000006">
    <property type="protein sequence ID" value="MBU3805423.1"/>
    <property type="molecule type" value="Genomic_DNA"/>
</dbReference>
<feature type="binding site" evidence="17">
    <location>
        <position position="31"/>
    </location>
    <ligand>
        <name>[4Fe-4S] cluster</name>
        <dbReference type="ChEBI" id="CHEBI:49883"/>
    </ligand>
</feature>
<comment type="similarity">
    <text evidence="3 17">Belongs to the QueH family.</text>
</comment>
<evidence type="ECO:0000256" key="5">
    <source>
        <dbReference type="ARBA" id="ARBA00016895"/>
    </source>
</evidence>
<evidence type="ECO:0000256" key="8">
    <source>
        <dbReference type="ARBA" id="ARBA00022723"/>
    </source>
</evidence>
<dbReference type="GO" id="GO:0051539">
    <property type="term" value="F:4 iron, 4 sulfur cluster binding"/>
    <property type="evidence" value="ECO:0007669"/>
    <property type="project" value="UniProtKB-UniRule"/>
</dbReference>
<keyword evidence="6 17" id="KW-0004">4Fe-4S</keyword>